<dbReference type="SUPFAM" id="SSF55729">
    <property type="entry name" value="Acyl-CoA N-acyltransferases (Nat)"/>
    <property type="match status" value="1"/>
</dbReference>
<organism evidence="1 2">
    <name type="scientific">Candidatus Amunia macphersoniae</name>
    <dbReference type="NCBI Taxonomy" id="3127014"/>
    <lineage>
        <taxon>Bacteria</taxon>
        <taxon>Bacillati</taxon>
        <taxon>Candidatus Dormiibacterota</taxon>
        <taxon>Candidatus Dormibacteria</taxon>
        <taxon>Candidatus Aeolococcales</taxon>
        <taxon>Candidatus Aeolococcaceae</taxon>
        <taxon>Candidatus Amunia</taxon>
    </lineage>
</organism>
<dbReference type="Proteomes" id="UP000614410">
    <property type="component" value="Unassembled WGS sequence"/>
</dbReference>
<dbReference type="CDD" id="cd04301">
    <property type="entry name" value="NAT_SF"/>
    <property type="match status" value="1"/>
</dbReference>
<comment type="caution">
    <text evidence="1">The sequence shown here is derived from an EMBL/GenBank/DDBJ whole genome shotgun (WGS) entry which is preliminary data.</text>
</comment>
<protein>
    <submittedName>
        <fullName evidence="1">Uncharacterized protein</fullName>
    </submittedName>
</protein>
<dbReference type="Gene3D" id="3.40.630.30">
    <property type="match status" value="1"/>
</dbReference>
<gene>
    <name evidence="1" type="ORF">JF887_08430</name>
</gene>
<dbReference type="AlphaFoldDB" id="A0A934NGL9"/>
<dbReference type="InterPro" id="IPR016181">
    <property type="entry name" value="Acyl_CoA_acyltransferase"/>
</dbReference>
<evidence type="ECO:0000313" key="2">
    <source>
        <dbReference type="Proteomes" id="UP000614410"/>
    </source>
</evidence>
<accession>A0A934NGL9</accession>
<reference evidence="1 2" key="1">
    <citation type="submission" date="2020-10" db="EMBL/GenBank/DDBJ databases">
        <title>Ca. Dormibacterota MAGs.</title>
        <authorList>
            <person name="Montgomery K."/>
        </authorList>
    </citation>
    <scope>NUCLEOTIDE SEQUENCE [LARGE SCALE GENOMIC DNA]</scope>
    <source>
        <strain evidence="1">Mitchell_Peninsula_5</strain>
    </source>
</reference>
<proteinExistence type="predicted"/>
<dbReference type="EMBL" id="JAEKNN010000044">
    <property type="protein sequence ID" value="MBJ7609441.1"/>
    <property type="molecule type" value="Genomic_DNA"/>
</dbReference>
<evidence type="ECO:0000313" key="1">
    <source>
        <dbReference type="EMBL" id="MBJ7609441.1"/>
    </source>
</evidence>
<name>A0A934NGL9_9BACT</name>
<sequence>MEQSETRPTVTDDAAGLTQLLADAPGALLVAEEGGEIVGTVIAGWNGWRGSIYRIAVAPLHHDLPANRIHAVGHWLLGHSSDRNPAKLGIALLSVGPCDQDLDVLAPFAAHDEFTLYAVVAAANVAPDPAQFIFRAAMSVHGWGRIHAVKRLAGSTDPAIKSWMLRTGFENGVMNEYLAFTAATTGDLASALRNTCPSTGTASWPWNMVDPPLAPEPRDPESMADLACMEKWPRDVWTSEIRGLLEDLAAVEPQQKTRDKVRELLGSAPE</sequence>